<comment type="cofactor">
    <cofactor evidence="1">
        <name>pyridoxal 5'-phosphate</name>
        <dbReference type="ChEBI" id="CHEBI:597326"/>
    </cofactor>
</comment>
<evidence type="ECO:0000313" key="8">
    <source>
        <dbReference type="EMBL" id="MFC4737748.1"/>
    </source>
</evidence>
<dbReference type="InterPro" id="IPR000310">
    <property type="entry name" value="Orn/Lys/Arg_deCO2ase_major_dom"/>
</dbReference>
<dbReference type="InterPro" id="IPR052357">
    <property type="entry name" value="Orn_Lys_Arg_decarboxylase-I"/>
</dbReference>
<evidence type="ECO:0000256" key="1">
    <source>
        <dbReference type="ARBA" id="ARBA00001933"/>
    </source>
</evidence>
<dbReference type="InterPro" id="IPR015421">
    <property type="entry name" value="PyrdxlP-dep_Trfase_major"/>
</dbReference>
<feature type="domain" description="Orn/Lys/Arg decarboxylases family 1 pyridoxal-P attachment site" evidence="6">
    <location>
        <begin position="5"/>
        <end position="285"/>
    </location>
</feature>
<comment type="similarity">
    <text evidence="2">Belongs to the Orn/Lys/Arg decarboxylase class-I family.</text>
</comment>
<keyword evidence="4" id="KW-0663">Pyridoxal phosphate</keyword>
<organism evidence="8 9">
    <name type="scientific">Bacillus daqingensis</name>
    <dbReference type="NCBI Taxonomy" id="872396"/>
    <lineage>
        <taxon>Bacteria</taxon>
        <taxon>Bacillati</taxon>
        <taxon>Bacillota</taxon>
        <taxon>Bacilli</taxon>
        <taxon>Bacillales</taxon>
        <taxon>Bacillaceae</taxon>
        <taxon>Bacillus</taxon>
    </lineage>
</organism>
<keyword evidence="8" id="KW-0808">Transferase</keyword>
<dbReference type="InterPro" id="IPR008286">
    <property type="entry name" value="Prn/Lys/Arg_de-COase_C"/>
</dbReference>
<keyword evidence="5" id="KW-0456">Lyase</keyword>
<evidence type="ECO:0000259" key="6">
    <source>
        <dbReference type="Pfam" id="PF01276"/>
    </source>
</evidence>
<dbReference type="Gene3D" id="3.40.640.10">
    <property type="entry name" value="Type I PLP-dependent aspartate aminotransferase-like (Major domain)"/>
    <property type="match status" value="1"/>
</dbReference>
<protein>
    <submittedName>
        <fullName evidence="8">Aminotransferase class I/II-fold pyridoxal phosphate-dependent enzyme</fullName>
    </submittedName>
</protein>
<dbReference type="InterPro" id="IPR015424">
    <property type="entry name" value="PyrdxlP-dep_Trfase"/>
</dbReference>
<dbReference type="Pfam" id="PF01276">
    <property type="entry name" value="OKR_DC_1"/>
    <property type="match status" value="1"/>
</dbReference>
<keyword evidence="3" id="KW-0210">Decarboxylase</keyword>
<dbReference type="SUPFAM" id="SSF53383">
    <property type="entry name" value="PLP-dependent transferases"/>
    <property type="match status" value="1"/>
</dbReference>
<evidence type="ECO:0000256" key="5">
    <source>
        <dbReference type="ARBA" id="ARBA00023239"/>
    </source>
</evidence>
<feature type="domain" description="Orn/Lys/Arg decarboxylase C-terminal" evidence="7">
    <location>
        <begin position="386"/>
        <end position="436"/>
    </location>
</feature>
<evidence type="ECO:0000256" key="4">
    <source>
        <dbReference type="ARBA" id="ARBA00022898"/>
    </source>
</evidence>
<dbReference type="Gene3D" id="3.90.105.10">
    <property type="entry name" value="Molybdopterin biosynthesis moea protein, domain 2"/>
    <property type="match status" value="1"/>
</dbReference>
<keyword evidence="8" id="KW-0032">Aminotransferase</keyword>
<reference evidence="9" key="1">
    <citation type="journal article" date="2019" name="Int. J. Syst. Evol. Microbiol.">
        <title>The Global Catalogue of Microorganisms (GCM) 10K type strain sequencing project: providing services to taxonomists for standard genome sequencing and annotation.</title>
        <authorList>
            <consortium name="The Broad Institute Genomics Platform"/>
            <consortium name="The Broad Institute Genome Sequencing Center for Infectious Disease"/>
            <person name="Wu L."/>
            <person name="Ma J."/>
        </authorList>
    </citation>
    <scope>NUCLEOTIDE SEQUENCE [LARGE SCALE GENOMIC DNA]</scope>
    <source>
        <strain evidence="9">JCM 12165</strain>
    </source>
</reference>
<comment type="caution">
    <text evidence="8">The sequence shown here is derived from an EMBL/GenBank/DDBJ whole genome shotgun (WGS) entry which is preliminary data.</text>
</comment>
<proteinExistence type="inferred from homology"/>
<evidence type="ECO:0000256" key="2">
    <source>
        <dbReference type="ARBA" id="ARBA00010671"/>
    </source>
</evidence>
<evidence type="ECO:0000313" key="9">
    <source>
        <dbReference type="Proteomes" id="UP001595896"/>
    </source>
</evidence>
<dbReference type="PANTHER" id="PTHR43277">
    <property type="entry name" value="ARGININE DECARBOXYLASE"/>
    <property type="match status" value="1"/>
</dbReference>
<gene>
    <name evidence="8" type="ORF">ACFO4L_14295</name>
</gene>
<accession>A0ABV9NWR6</accession>
<keyword evidence="9" id="KW-1185">Reference proteome</keyword>
<name>A0ABV9NWR6_9BACI</name>
<dbReference type="EMBL" id="JBHSGK010000016">
    <property type="protein sequence ID" value="MFC4737748.1"/>
    <property type="molecule type" value="Genomic_DNA"/>
</dbReference>
<dbReference type="GO" id="GO:0008483">
    <property type="term" value="F:transaminase activity"/>
    <property type="evidence" value="ECO:0007669"/>
    <property type="project" value="UniProtKB-KW"/>
</dbReference>
<dbReference type="PANTHER" id="PTHR43277:SF3">
    <property type="entry name" value="DECARBOXYLASE, PUTATIVE-RELATED"/>
    <property type="match status" value="1"/>
</dbReference>
<sequence>MLHMPIVQALMNRRGDNSFHVPGHKNGTLLPEGTEEILQAVMQVDKTEITGLDDLHDASGIIREAEILLSQLYQSRDSRLLVGGSTSGILAAVLSSVSRGQTVIVQRNCHQSVFHALELAGAEAVLVEPDIEAQTGTPLGIPSDALQTAFEEVPEAAAVLVTNPSYEGYVQPLHQHAALCREHDALFIVDEAHGAHFLPGAKLPFFESSLQHGADLVIQSAHKMLPALTMGAWMHIGTSRVNQAALNRMLQMIQSSSPSYPILASLDAARAFLAEVTGWKEIAQAAEELCRKTGALVLPAQLGNWRRDPLKAAFAASLHRSTADMENLLEAAGGYAELRTPELFLLTLPLDADLIHRMTASVPVFGDRSAAAPEFWHAEPEVRLRRPALRQEEMAMLPTESCLLHEAKGRISAAELIPYPPGVPLVIRGEQLTKRHIEKLYQLRRAGIRIKGGDDYVRVFKTRA</sequence>
<evidence type="ECO:0000256" key="3">
    <source>
        <dbReference type="ARBA" id="ARBA00022793"/>
    </source>
</evidence>
<dbReference type="Proteomes" id="UP001595896">
    <property type="component" value="Unassembled WGS sequence"/>
</dbReference>
<dbReference type="InterPro" id="IPR036633">
    <property type="entry name" value="Prn/Lys/Arg_de-COase_C_sf"/>
</dbReference>
<dbReference type="Pfam" id="PF03711">
    <property type="entry name" value="OKR_DC_1_C"/>
    <property type="match status" value="1"/>
</dbReference>
<dbReference type="SUPFAM" id="SSF55904">
    <property type="entry name" value="Ornithine decarboxylase C-terminal domain"/>
    <property type="match status" value="1"/>
</dbReference>
<dbReference type="RefSeq" id="WP_377910346.1">
    <property type="nucleotide sequence ID" value="NZ_JBHSGK010000016.1"/>
</dbReference>
<evidence type="ECO:0000259" key="7">
    <source>
        <dbReference type="Pfam" id="PF03711"/>
    </source>
</evidence>